<accession>A0A9X6WR95</accession>
<protein>
    <submittedName>
        <fullName evidence="1">Uncharacterized protein</fullName>
    </submittedName>
</protein>
<dbReference type="RefSeq" id="WP_098516838.1">
    <property type="nucleotide sequence ID" value="NZ_NUVX01000007.1"/>
</dbReference>
<comment type="caution">
    <text evidence="1">The sequence shown here is derived from an EMBL/GenBank/DDBJ whole genome shotgun (WGS) entry which is preliminary data.</text>
</comment>
<evidence type="ECO:0000313" key="2">
    <source>
        <dbReference type="Proteomes" id="UP000224003"/>
    </source>
</evidence>
<dbReference type="Proteomes" id="UP000224003">
    <property type="component" value="Unassembled WGS sequence"/>
</dbReference>
<dbReference type="AlphaFoldDB" id="A0A9X6WR95"/>
<gene>
    <name evidence="1" type="ORF">COJ15_05315</name>
</gene>
<sequence>MKTNLETILKTVADNQVNEVEVIFFLEDDKYGYGYTYHEEGFYSQALQDRFSKEEITSEDFDDMLGMENRKSFGDVFDSSAEAVEDVINFYSGMKKGKYGNTLDMITAVEVGRKEGLDYIVFVKC</sequence>
<organism evidence="1 2">
    <name type="scientific">Bacillus thuringiensis</name>
    <dbReference type="NCBI Taxonomy" id="1428"/>
    <lineage>
        <taxon>Bacteria</taxon>
        <taxon>Bacillati</taxon>
        <taxon>Bacillota</taxon>
        <taxon>Bacilli</taxon>
        <taxon>Bacillales</taxon>
        <taxon>Bacillaceae</taxon>
        <taxon>Bacillus</taxon>
        <taxon>Bacillus cereus group</taxon>
    </lineage>
</organism>
<dbReference type="EMBL" id="NUVX01000007">
    <property type="protein sequence ID" value="PFJ42761.1"/>
    <property type="molecule type" value="Genomic_DNA"/>
</dbReference>
<name>A0A9X6WR95_BACTU</name>
<reference evidence="1 2" key="1">
    <citation type="submission" date="2017-09" db="EMBL/GenBank/DDBJ databases">
        <title>Large-scale bioinformatics analysis of Bacillus genomes uncovers conserved roles of natural products in bacterial physiology.</title>
        <authorList>
            <consortium name="Agbiome Team Llc"/>
            <person name="Bleich R.M."/>
            <person name="Grubbs K.J."/>
            <person name="Santa Maria K.C."/>
            <person name="Allen S.E."/>
            <person name="Farag S."/>
            <person name="Shank E.A."/>
            <person name="Bowers A."/>
        </authorList>
    </citation>
    <scope>NUCLEOTIDE SEQUENCE [LARGE SCALE GENOMIC DNA]</scope>
    <source>
        <strain evidence="1 2">AFS085496</strain>
    </source>
</reference>
<proteinExistence type="predicted"/>
<evidence type="ECO:0000313" key="1">
    <source>
        <dbReference type="EMBL" id="PFJ42761.1"/>
    </source>
</evidence>